<dbReference type="Proteomes" id="UP000596004">
    <property type="component" value="Chromosome"/>
</dbReference>
<feature type="domain" description="Nmd3 N-terminal" evidence="1">
    <location>
        <begin position="18"/>
        <end position="246"/>
    </location>
</feature>
<reference evidence="2" key="1">
    <citation type="submission" date="2020-11" db="EMBL/GenBank/DDBJ databases">
        <title>Connecting structure to function with the recovery of over 1000 high-quality activated sludge metagenome-assembled genomes encoding full-length rRNA genes using long-read sequencing.</title>
        <authorList>
            <person name="Singleton C.M."/>
            <person name="Petriglieri F."/>
            <person name="Kristensen J.M."/>
            <person name="Kirkegaard R.H."/>
            <person name="Michaelsen T.Y."/>
            <person name="Andersen M.H."/>
            <person name="Karst S.M."/>
            <person name="Dueholm M.S."/>
            <person name="Nielsen P.H."/>
            <person name="Albertsen M."/>
        </authorList>
    </citation>
    <scope>NUCLEOTIDE SEQUENCE</scope>
    <source>
        <strain evidence="2">Fred_18-Q3-R57-64_BAT3C.431</strain>
    </source>
</reference>
<sequence>MPKTDEGKSPKARGGQFCPKCGKTQGEFIGLFCRDCFLKDHPDLVHMPEKLELEYCQRCQKVRVEGKWVVQEENTFKNWIEKKVNVKKLHDANVGIQLTPRDDATSDVDVQIEGELEGQPVAFTLHSKLVPRKSICNDDMLVSSNYYEGIIQVRFTEKTMEKIRQVQQDIDEALKPLVKDDSKAVVTNWIPQKFGLDAWIVSRKATKAAANFVARKYRGTIQASPKLIGLSDKGKHESRMTYLVRIP</sequence>
<protein>
    <recommendedName>
        <fullName evidence="1">Nmd3 N-terminal domain-containing protein</fullName>
    </recommendedName>
</protein>
<evidence type="ECO:0000259" key="1">
    <source>
        <dbReference type="Pfam" id="PF04981"/>
    </source>
</evidence>
<dbReference type="AlphaFoldDB" id="A0A7T9DJK3"/>
<name>A0A7T9DJK3_9ARCH</name>
<dbReference type="EMBL" id="CP064981">
    <property type="protein sequence ID" value="QQR92489.1"/>
    <property type="molecule type" value="Genomic_DNA"/>
</dbReference>
<evidence type="ECO:0000313" key="2">
    <source>
        <dbReference type="EMBL" id="QQR92489.1"/>
    </source>
</evidence>
<organism evidence="2">
    <name type="scientific">Candidatus Iainarchaeum sp</name>
    <dbReference type="NCBI Taxonomy" id="3101447"/>
    <lineage>
        <taxon>Archaea</taxon>
        <taxon>Candidatus Iainarchaeota</taxon>
        <taxon>Candidatus Iainarchaeia</taxon>
        <taxon>Candidatus Iainarchaeales</taxon>
        <taxon>Candidatus Iainarchaeaceae</taxon>
        <taxon>Candidatus Iainarchaeum</taxon>
    </lineage>
</organism>
<proteinExistence type="predicted"/>
<dbReference type="InterPro" id="IPR007064">
    <property type="entry name" value="Nmd3_N"/>
</dbReference>
<gene>
    <name evidence="2" type="ORF">IPJ89_05075</name>
</gene>
<dbReference type="Pfam" id="PF04981">
    <property type="entry name" value="NMD3"/>
    <property type="match status" value="1"/>
</dbReference>
<accession>A0A7T9DJK3</accession>